<dbReference type="GO" id="GO:0009254">
    <property type="term" value="P:peptidoglycan turnover"/>
    <property type="evidence" value="ECO:0007669"/>
    <property type="project" value="UniProtKB-UniRule"/>
</dbReference>
<accession>A0A9X5BDK8</accession>
<dbReference type="HAMAP" id="MF_01270">
    <property type="entry name" value="AnhMurNAc_kinase"/>
    <property type="match status" value="1"/>
</dbReference>
<proteinExistence type="inferred from homology"/>
<sequence>MHPLAKLAGKESRLVIGLMSGTSADGIDAALVKIEGYWLATKVEQLGFITVPYPEKARNEILKAASGDYGGSHTICNLNFFLGKLFAESCKDLCKECGISPGDIDIVGSHGQTLWHIPGKEMFLGKCFSSTLQIGEAAVIAEEMNCPVVSDFRVRDMAAGGLGAPLVPYTEYLLYRRKERTIALQNIGGIGNITILPADCSLEEVYAFDTGPGNMVMDALTECLTEGKLTFDQGGRMAASGKVDRKLLSFMMEDSYLKAPIPKTTGRERYGKDYVKRLIKEAEEMGVSLLDTLTTATCFTAECIRIGIENFCRPLPEQLIVGGGGSQNKLLMTFIKKALPKCQVIINEDIHLDSNAKEAIAFAVLANETVCCHFNNAVKATGAEHPVVMGKISF</sequence>
<dbReference type="CDD" id="cd24050">
    <property type="entry name" value="ASKHA_NBD_ANMK"/>
    <property type="match status" value="1"/>
</dbReference>
<keyword evidence="1 2" id="KW-0418">Kinase</keyword>
<dbReference type="NCBIfam" id="NF007142">
    <property type="entry name" value="PRK09585.2-1"/>
    <property type="match status" value="1"/>
</dbReference>
<dbReference type="PANTHER" id="PTHR30605">
    <property type="entry name" value="ANHYDRO-N-ACETYLMURAMIC ACID KINASE"/>
    <property type="match status" value="1"/>
</dbReference>
<feature type="binding site" evidence="1">
    <location>
        <begin position="21"/>
        <end position="28"/>
    </location>
    <ligand>
        <name>ATP</name>
        <dbReference type="ChEBI" id="CHEBI:30616"/>
    </ligand>
</feature>
<comment type="pathway">
    <text evidence="1">Cell wall biogenesis; peptidoglycan recycling.</text>
</comment>
<keyword evidence="3" id="KW-1185">Reference proteome</keyword>
<name>A0A9X5BDK8_9FIRM</name>
<dbReference type="EC" id="2.7.1.170" evidence="1"/>
<comment type="catalytic activity">
    <reaction evidence="1">
        <text>1,6-anhydro-N-acetyl-beta-muramate + ATP + H2O = N-acetyl-D-muramate 6-phosphate + ADP + H(+)</text>
        <dbReference type="Rhea" id="RHEA:24952"/>
        <dbReference type="ChEBI" id="CHEBI:15377"/>
        <dbReference type="ChEBI" id="CHEBI:15378"/>
        <dbReference type="ChEBI" id="CHEBI:30616"/>
        <dbReference type="ChEBI" id="CHEBI:58690"/>
        <dbReference type="ChEBI" id="CHEBI:58722"/>
        <dbReference type="ChEBI" id="CHEBI:456216"/>
        <dbReference type="EC" id="2.7.1.170"/>
    </reaction>
</comment>
<evidence type="ECO:0000313" key="3">
    <source>
        <dbReference type="Proteomes" id="UP001154420"/>
    </source>
</evidence>
<keyword evidence="1" id="KW-0067">ATP-binding</keyword>
<comment type="similarity">
    <text evidence="1">Belongs to the anhydro-N-acetylmuramic acid kinase family.</text>
</comment>
<comment type="pathway">
    <text evidence="1">Amino-sugar metabolism; 1,6-anhydro-N-acetylmuramate degradation.</text>
</comment>
<dbReference type="RefSeq" id="WP_160558643.1">
    <property type="nucleotide sequence ID" value="NZ_QZDT01000002.1"/>
</dbReference>
<organism evidence="2 3">
    <name type="scientific">Parablautia muri</name>
    <dbReference type="NCBI Taxonomy" id="2320879"/>
    <lineage>
        <taxon>Bacteria</taxon>
        <taxon>Bacillati</taxon>
        <taxon>Bacillota</taxon>
        <taxon>Clostridia</taxon>
        <taxon>Lachnospirales</taxon>
        <taxon>Lachnospiraceae</taxon>
        <taxon>Parablautia</taxon>
    </lineage>
</organism>
<dbReference type="EMBL" id="QZDT01000002">
    <property type="protein sequence ID" value="NBJ91567.1"/>
    <property type="molecule type" value="Genomic_DNA"/>
</dbReference>
<gene>
    <name evidence="1" type="primary">anmK</name>
    <name evidence="2" type="ORF">D5281_02915</name>
</gene>
<reference evidence="2" key="1">
    <citation type="submission" date="2018-09" db="EMBL/GenBank/DDBJ databases">
        <title>Murine metabolic-syndrome-specific gut microbial biobank.</title>
        <authorList>
            <person name="Liu C."/>
        </authorList>
    </citation>
    <scope>NUCLEOTIDE SEQUENCE</scope>
    <source>
        <strain evidence="2">D42-62</strain>
    </source>
</reference>
<dbReference type="InterPro" id="IPR005338">
    <property type="entry name" value="Anhydro_N_Ac-Mur_kinase"/>
</dbReference>
<dbReference type="GO" id="GO:0006040">
    <property type="term" value="P:amino sugar metabolic process"/>
    <property type="evidence" value="ECO:0007669"/>
    <property type="project" value="InterPro"/>
</dbReference>
<dbReference type="Gene3D" id="3.30.420.40">
    <property type="match status" value="2"/>
</dbReference>
<dbReference type="Pfam" id="PF03702">
    <property type="entry name" value="AnmK"/>
    <property type="match status" value="1"/>
</dbReference>
<keyword evidence="1" id="KW-0119">Carbohydrate metabolism</keyword>
<dbReference type="SUPFAM" id="SSF53067">
    <property type="entry name" value="Actin-like ATPase domain"/>
    <property type="match status" value="1"/>
</dbReference>
<evidence type="ECO:0000256" key="1">
    <source>
        <dbReference type="HAMAP-Rule" id="MF_01270"/>
    </source>
</evidence>
<comment type="function">
    <text evidence="1">Catalyzes the specific phosphorylation of 1,6-anhydro-N-acetylmuramic acid (anhMurNAc) with the simultaneous cleavage of the 1,6-anhydro ring, generating MurNAc-6-P. Is required for the utilization of anhMurNAc either imported from the medium or derived from its own cell wall murein, and thus plays a role in cell wall recycling.</text>
</comment>
<dbReference type="GO" id="GO:0005524">
    <property type="term" value="F:ATP binding"/>
    <property type="evidence" value="ECO:0007669"/>
    <property type="project" value="UniProtKB-UniRule"/>
</dbReference>
<comment type="caution">
    <text evidence="2">The sequence shown here is derived from an EMBL/GenBank/DDBJ whole genome shotgun (WGS) entry which is preliminary data.</text>
</comment>
<dbReference type="GO" id="GO:0097175">
    <property type="term" value="P:1,6-anhydro-N-acetyl-beta-muramic acid catabolic process"/>
    <property type="evidence" value="ECO:0007669"/>
    <property type="project" value="UniProtKB-UniRule"/>
</dbReference>
<dbReference type="NCBIfam" id="NF007148">
    <property type="entry name" value="PRK09585.3-2"/>
    <property type="match status" value="1"/>
</dbReference>
<keyword evidence="1" id="KW-0547">Nucleotide-binding</keyword>
<dbReference type="GO" id="GO:0016773">
    <property type="term" value="F:phosphotransferase activity, alcohol group as acceptor"/>
    <property type="evidence" value="ECO:0007669"/>
    <property type="project" value="UniProtKB-UniRule"/>
</dbReference>
<dbReference type="InterPro" id="IPR043129">
    <property type="entry name" value="ATPase_NBD"/>
</dbReference>
<dbReference type="PANTHER" id="PTHR30605:SF0">
    <property type="entry name" value="ANHYDRO-N-ACETYLMURAMIC ACID KINASE"/>
    <property type="match status" value="1"/>
</dbReference>
<evidence type="ECO:0000313" key="2">
    <source>
        <dbReference type="EMBL" id="NBJ91567.1"/>
    </source>
</evidence>
<dbReference type="OrthoDB" id="9763949at2"/>
<dbReference type="GO" id="GO:0016301">
    <property type="term" value="F:kinase activity"/>
    <property type="evidence" value="ECO:0007669"/>
    <property type="project" value="UniProtKB-KW"/>
</dbReference>
<keyword evidence="1 2" id="KW-0808">Transferase</keyword>
<protein>
    <recommendedName>
        <fullName evidence="1">Anhydro-N-acetylmuramic acid kinase</fullName>
        <ecNumber evidence="1">2.7.1.170</ecNumber>
    </recommendedName>
    <alternativeName>
        <fullName evidence="1">AnhMurNAc kinase</fullName>
    </alternativeName>
</protein>
<dbReference type="AlphaFoldDB" id="A0A9X5BDK8"/>
<dbReference type="Proteomes" id="UP001154420">
    <property type="component" value="Unassembled WGS sequence"/>
</dbReference>